<accession>A0AA39N9I5</accession>
<keyword evidence="3" id="KW-1185">Reference proteome</keyword>
<evidence type="ECO:0000313" key="2">
    <source>
        <dbReference type="EMBL" id="KAK0461479.1"/>
    </source>
</evidence>
<evidence type="ECO:0000256" key="1">
    <source>
        <dbReference type="SAM" id="MobiDB-lite"/>
    </source>
</evidence>
<sequence>MHFEEEREAEEVEREREEVGGRNENILPALNWDNIEIREYFAFVVRNVLLSHYNTDLLLDNSAWLLMKSGSETTIMAMQQSRTFQLQDLLINAGDSKDEENLSVNDGRVGTYIEEHKIFITTLNGSFIPHPPTVREILLHEDGHFGHHDPTRAPQFFDAKFCHFSVIPHHPGPKDDTHPYRNWLDTILYDVIDTDIVYSTGYLTHIGLLSWEVVAMQSYWLELVAGLDYMEHYQPVMNGKTRRDDALNSSQLMGTFTVNLDVAEQHIRAGIPVYLVRPVDQFNNQVILKAEEPVVFPLNTSLSSPPFPVIYKGDPSHPQKFYAMHQFIQIFNTYRNPFNFVTISQPSIAHAERTQAAASSSSSISVATGHPRCNQRGKARALGPLASAQASRKKKSPSNQQWDKFTNLVGTYAPSLIPAWADAIAKIDKFSERSQECEEHSRLAQSQSNKEGPIAPSHVNGYVFPDPALLVYTSATQQSLFFHQWEHCRDALIYHVTSSSSNAKPLWPQLWHELLAMAFKSGNAQGTKVHDLMAQALGSALEAPGSGTTILQAPAPVSDQPIDIERGKYLVWELCELNFRQELLSLDMHLTHPDSSAKEEDIINFRLKHQEQIIGLFSDGSLVPSMPTSTNRLALPSWSGRFEALKSFRDMIVDRNQFLYKCLPPPPHMCGLPGIKMNAQIFKPKVAECTGTAQPRVLLEAETRYANVLMRNGIQKLSILVNIRNSCWHSSHQNCGKHYTLRGYNREGWMVVTLEMKVGNAGSGYTMRIGMGVPWHQNTFSELGSMKRYIFAAFSLWTPSVEILFYKLMYDTMLKVAIARHTRFQAWIWMDGIAIIEIPVKDSFVG</sequence>
<feature type="region of interest" description="Disordered" evidence="1">
    <location>
        <begin position="1"/>
        <end position="20"/>
    </location>
</feature>
<dbReference type="EMBL" id="JAUEPR010000152">
    <property type="protein sequence ID" value="KAK0461479.1"/>
    <property type="molecule type" value="Genomic_DNA"/>
</dbReference>
<feature type="compositionally biased region" description="Acidic residues" evidence="1">
    <location>
        <begin position="1"/>
        <end position="12"/>
    </location>
</feature>
<name>A0AA39N9I5_9AGAR</name>
<organism evidence="2 3">
    <name type="scientific">Armillaria novae-zelandiae</name>
    <dbReference type="NCBI Taxonomy" id="153914"/>
    <lineage>
        <taxon>Eukaryota</taxon>
        <taxon>Fungi</taxon>
        <taxon>Dikarya</taxon>
        <taxon>Basidiomycota</taxon>
        <taxon>Agaricomycotina</taxon>
        <taxon>Agaricomycetes</taxon>
        <taxon>Agaricomycetidae</taxon>
        <taxon>Agaricales</taxon>
        <taxon>Marasmiineae</taxon>
        <taxon>Physalacriaceae</taxon>
        <taxon>Armillaria</taxon>
    </lineage>
</organism>
<protein>
    <submittedName>
        <fullName evidence="2">Uncharacterized protein</fullName>
    </submittedName>
</protein>
<dbReference type="AlphaFoldDB" id="A0AA39N9I5"/>
<dbReference type="Proteomes" id="UP001175227">
    <property type="component" value="Unassembled WGS sequence"/>
</dbReference>
<proteinExistence type="predicted"/>
<comment type="caution">
    <text evidence="2">The sequence shown here is derived from an EMBL/GenBank/DDBJ whole genome shotgun (WGS) entry which is preliminary data.</text>
</comment>
<gene>
    <name evidence="2" type="ORF">IW261DRAFT_1428575</name>
</gene>
<reference evidence="2" key="1">
    <citation type="submission" date="2023-06" db="EMBL/GenBank/DDBJ databases">
        <authorList>
            <consortium name="Lawrence Berkeley National Laboratory"/>
            <person name="Ahrendt S."/>
            <person name="Sahu N."/>
            <person name="Indic B."/>
            <person name="Wong-Bajracharya J."/>
            <person name="Merenyi Z."/>
            <person name="Ke H.-M."/>
            <person name="Monk M."/>
            <person name="Kocsube S."/>
            <person name="Drula E."/>
            <person name="Lipzen A."/>
            <person name="Balint B."/>
            <person name="Henrissat B."/>
            <person name="Andreopoulos B."/>
            <person name="Martin F.M."/>
            <person name="Harder C.B."/>
            <person name="Rigling D."/>
            <person name="Ford K.L."/>
            <person name="Foster G.D."/>
            <person name="Pangilinan J."/>
            <person name="Papanicolaou A."/>
            <person name="Barry K."/>
            <person name="LaButti K."/>
            <person name="Viragh M."/>
            <person name="Koriabine M."/>
            <person name="Yan M."/>
            <person name="Riley R."/>
            <person name="Champramary S."/>
            <person name="Plett K.L."/>
            <person name="Tsai I.J."/>
            <person name="Slot J."/>
            <person name="Sipos G."/>
            <person name="Plett J."/>
            <person name="Nagy L.G."/>
            <person name="Grigoriev I.V."/>
        </authorList>
    </citation>
    <scope>NUCLEOTIDE SEQUENCE</scope>
    <source>
        <strain evidence="2">ICMP 16352</strain>
    </source>
</reference>
<evidence type="ECO:0000313" key="3">
    <source>
        <dbReference type="Proteomes" id="UP001175227"/>
    </source>
</evidence>